<organism evidence="2 3">
    <name type="scientific">Aquimixticola soesokkakensis</name>
    <dbReference type="NCBI Taxonomy" id="1519096"/>
    <lineage>
        <taxon>Bacteria</taxon>
        <taxon>Pseudomonadati</taxon>
        <taxon>Pseudomonadota</taxon>
        <taxon>Alphaproteobacteria</taxon>
        <taxon>Rhodobacterales</taxon>
        <taxon>Paracoccaceae</taxon>
        <taxon>Aquimixticola</taxon>
    </lineage>
</organism>
<evidence type="ECO:0000313" key="2">
    <source>
        <dbReference type="EMBL" id="SLN44652.1"/>
    </source>
</evidence>
<accession>A0A1Y5ST58</accession>
<evidence type="ECO:0000259" key="1">
    <source>
        <dbReference type="Pfam" id="PF13116"/>
    </source>
</evidence>
<dbReference type="OrthoDB" id="7161641at2"/>
<keyword evidence="3" id="KW-1185">Reference proteome</keyword>
<reference evidence="2 3" key="1">
    <citation type="submission" date="2017-03" db="EMBL/GenBank/DDBJ databases">
        <authorList>
            <person name="Afonso C.L."/>
            <person name="Miller P.J."/>
            <person name="Scott M.A."/>
            <person name="Spackman E."/>
            <person name="Goraichik I."/>
            <person name="Dimitrov K.M."/>
            <person name="Suarez D.L."/>
            <person name="Swayne D.E."/>
        </authorList>
    </citation>
    <scope>NUCLEOTIDE SEQUENCE [LARGE SCALE GENOMIC DNA]</scope>
    <source>
        <strain evidence="2 3">CECT 8620</strain>
    </source>
</reference>
<dbReference type="InterPro" id="IPR025263">
    <property type="entry name" value="YhdP_central"/>
</dbReference>
<name>A0A1Y5ST58_9RHOB</name>
<sequence>MSLWCLGVCVVLALVAGLGALSILGKPIVAPAWLTHKIEARVNDKLRGSGSVSIGALVFEVDGGLRPDVTARNISIFDTRSVEIARINSANALVTLEGIRAGKITPTRLDLSGAEIVVRRRHDGSLSMNFGGQDRDVDPSEMLAGLEALFVSGPFSRLDEIRADALTIVVEDARAGRVWQVINGGVRLRHDGADIDLSLAFELFNGSESLAPVSLAFSKELGGAQAQVLVSFDGVLARDIAAQSPALSFLSVLDAPISGSLSGTVDAAARLEHLSAALEIGSGVLHPTQAVTPLAFNHAQMSLDYDPKAARIGLDRLDLDADILGVSAQGQILLRDLSNNWPETLIGQFDIARFDLGQTDIFAAPLSFDGGGVDLRLKLDPFTLDLGALRLTRGDTQITGTGFVQADERTNETGGGAGWRARADLAFDEATPADILALWPTGTKAKSRLWVAQNVHAGRIYNGAAGLRIVPDEPPALALNWSFEDAEVSVLKALPPITQAQGFATIADDAMTIVMEAGQMAAPLEGPIDMAGSVVRIPQLSRRPNLMEVTLDTRSSLSAGLSLMAAPPFNILSRTSLGADVAQGRAQGITRLQFPLKPGITFADVDYSVDIALKDVKSDQLVKGRALTAEALSVTANPEGIRIAGAATLDGVALEGAWAQAFNAEAGGVSRFAATVALDPRALETFNIKLPDGMLRGGGTGALEVDLQMGQAPAFRLTSDLRGLDLRIAPLGWRKPAGQIGSLSVAGRLGTAPVIDALSLSGNGLKATGGRLALTPSGALKTLSFSRVTLGDWLDVPVTISPRGAGVSIATRGGTVDLRGMPQGGSTGGAGGSGATGQTTLSLRLDRLRLNDTLAVTDFAAELAGQGVPVGTFTGLINGAALVTGALAATSRGAQITLRAQDGGGAARAAGVFTSAQGGDLTLVLTPLGPRGHYDGSFYLSDTRMVGAPVLAELLSLISVVGLLDQLSGAGILFSEVEGVFHATPETFSLRSLSATGPSMGLSLDGTYDMARKTVDLQGVVSPFYFLNGIGSVLTRKGEGLFGMTFTLSGAAKAPTVGVNPLSLFTPGMFRDIFRKEPPAPPSALQGN</sequence>
<dbReference type="Pfam" id="PF13116">
    <property type="entry name" value="YhdP"/>
    <property type="match status" value="1"/>
</dbReference>
<gene>
    <name evidence="2" type="ORF">AQS8620_01804</name>
</gene>
<dbReference type="Proteomes" id="UP000193862">
    <property type="component" value="Unassembled WGS sequence"/>
</dbReference>
<proteinExistence type="predicted"/>
<dbReference type="RefSeq" id="WP_159453224.1">
    <property type="nucleotide sequence ID" value="NZ_FWFS01000006.1"/>
</dbReference>
<evidence type="ECO:0000313" key="3">
    <source>
        <dbReference type="Proteomes" id="UP000193862"/>
    </source>
</evidence>
<dbReference type="AlphaFoldDB" id="A0A1Y5ST58"/>
<feature type="domain" description="YhdP central" evidence="1">
    <location>
        <begin position="355"/>
        <end position="792"/>
    </location>
</feature>
<dbReference type="EMBL" id="FWFS01000006">
    <property type="protein sequence ID" value="SLN44652.1"/>
    <property type="molecule type" value="Genomic_DNA"/>
</dbReference>
<protein>
    <recommendedName>
        <fullName evidence="1">YhdP central domain-containing protein</fullName>
    </recommendedName>
</protein>